<dbReference type="NCBIfam" id="TIGR03840">
    <property type="entry name" value="TMPT_Se_Te"/>
    <property type="match status" value="1"/>
</dbReference>
<name>A0A2H9U4Q2_9GAMM</name>
<evidence type="ECO:0000256" key="8">
    <source>
        <dbReference type="ARBA" id="ARBA00022691"/>
    </source>
</evidence>
<keyword evidence="6 9" id="KW-0489">Methyltransferase</keyword>
<dbReference type="Gene3D" id="3.40.50.150">
    <property type="entry name" value="Vaccinia Virus protein VP39"/>
    <property type="match status" value="1"/>
</dbReference>
<dbReference type="OrthoDB" id="9778208at2"/>
<evidence type="ECO:0000313" key="10">
    <source>
        <dbReference type="EMBL" id="PJG58997.1"/>
    </source>
</evidence>
<dbReference type="InterPro" id="IPR025835">
    <property type="entry name" value="Thiopurine_S-MeTrfase"/>
</dbReference>
<dbReference type="EC" id="2.1.1.67" evidence="4 9"/>
<dbReference type="PROSITE" id="PS51585">
    <property type="entry name" value="SAM_MT_TPMT"/>
    <property type="match status" value="1"/>
</dbReference>
<evidence type="ECO:0000256" key="1">
    <source>
        <dbReference type="ARBA" id="ARBA00000903"/>
    </source>
</evidence>
<dbReference type="FunFam" id="3.40.50.150:FF:000101">
    <property type="entry name" value="Thiopurine S-methyltransferase"/>
    <property type="match status" value="1"/>
</dbReference>
<evidence type="ECO:0000256" key="7">
    <source>
        <dbReference type="ARBA" id="ARBA00022679"/>
    </source>
</evidence>
<evidence type="ECO:0000256" key="5">
    <source>
        <dbReference type="ARBA" id="ARBA00022490"/>
    </source>
</evidence>
<dbReference type="GO" id="GO:0032259">
    <property type="term" value="P:methylation"/>
    <property type="evidence" value="ECO:0007669"/>
    <property type="project" value="UniProtKB-KW"/>
</dbReference>
<dbReference type="NCBIfam" id="NF009732">
    <property type="entry name" value="PRK13255.1"/>
    <property type="match status" value="1"/>
</dbReference>
<evidence type="ECO:0000256" key="4">
    <source>
        <dbReference type="ARBA" id="ARBA00011905"/>
    </source>
</evidence>
<protein>
    <recommendedName>
        <fullName evidence="4 9">Thiopurine S-methyltransferase</fullName>
        <ecNumber evidence="4 9">2.1.1.67</ecNumber>
    </recommendedName>
    <alternativeName>
        <fullName evidence="9">Thiopurine methyltransferase</fullName>
    </alternativeName>
</protein>
<dbReference type="PANTHER" id="PTHR10259">
    <property type="entry name" value="THIOPURINE S-METHYLTRANSFERASE"/>
    <property type="match status" value="1"/>
</dbReference>
<comment type="caution">
    <text evidence="10">The sequence shown here is derived from an EMBL/GenBank/DDBJ whole genome shotgun (WGS) entry which is preliminary data.</text>
</comment>
<evidence type="ECO:0000256" key="3">
    <source>
        <dbReference type="ARBA" id="ARBA00008145"/>
    </source>
</evidence>
<dbReference type="GO" id="GO:0008119">
    <property type="term" value="F:thiopurine S-methyltransferase activity"/>
    <property type="evidence" value="ECO:0007669"/>
    <property type="project" value="UniProtKB-UniRule"/>
</dbReference>
<dbReference type="HAMAP" id="MF_00812">
    <property type="entry name" value="Thiopur_methtran"/>
    <property type="match status" value="1"/>
</dbReference>
<sequence length="215" mass="24830">MDSEFWHQRWQENRIGFHQQEVNRWLRSCWLGAQPHEPVLVPLCGKSHDMLWLHEQGHPVDGVELSALAAEQFFSDNQLAVQVSEIGPYRCYQHHHLALYQGDFFAAKALGRRYRLVYDRAALIALPAKMRRQYAQLIAQLVEVDGTILLVTLEYQPVQQSQPPFSVSEPEVRALFAQNFEIELLGRVAEPDHPRVQTGELSAFDEVAYRLTRRG</sequence>
<comment type="catalytic activity">
    <reaction evidence="1 9">
        <text>S-adenosyl-L-methionine + a thiopurine = S-adenosyl-L-homocysteine + a thiopurine S-methylether.</text>
        <dbReference type="EC" id="2.1.1.67"/>
    </reaction>
</comment>
<dbReference type="PANTHER" id="PTHR10259:SF11">
    <property type="entry name" value="THIOPURINE S-METHYLTRANSFERASE"/>
    <property type="match status" value="1"/>
</dbReference>
<dbReference type="InterPro" id="IPR022474">
    <property type="entry name" value="Thiopur_S-MeTfrase_Se/Te_detox"/>
</dbReference>
<dbReference type="GO" id="GO:0005737">
    <property type="term" value="C:cytoplasm"/>
    <property type="evidence" value="ECO:0007669"/>
    <property type="project" value="UniProtKB-SubCell"/>
</dbReference>
<feature type="binding site" evidence="9">
    <location>
        <position position="10"/>
    </location>
    <ligand>
        <name>S-adenosyl-L-methionine</name>
        <dbReference type="ChEBI" id="CHEBI:59789"/>
    </ligand>
</feature>
<feature type="binding site" evidence="9">
    <location>
        <position position="120"/>
    </location>
    <ligand>
        <name>S-adenosyl-L-methionine</name>
        <dbReference type="ChEBI" id="CHEBI:59789"/>
    </ligand>
</feature>
<dbReference type="PIRSF" id="PIRSF023956">
    <property type="entry name" value="Thiopurine_S-methyltransferase"/>
    <property type="match status" value="1"/>
</dbReference>
<keyword evidence="5 9" id="KW-0963">Cytoplasm</keyword>
<dbReference type="InterPro" id="IPR029063">
    <property type="entry name" value="SAM-dependent_MTases_sf"/>
</dbReference>
<dbReference type="Pfam" id="PF05724">
    <property type="entry name" value="TPMT"/>
    <property type="match status" value="1"/>
</dbReference>
<dbReference type="SUPFAM" id="SSF53335">
    <property type="entry name" value="S-adenosyl-L-methionine-dependent methyltransferases"/>
    <property type="match status" value="1"/>
</dbReference>
<evidence type="ECO:0000256" key="9">
    <source>
        <dbReference type="HAMAP-Rule" id="MF_00812"/>
    </source>
</evidence>
<comment type="subcellular location">
    <subcellularLocation>
        <location evidence="2 9">Cytoplasm</location>
    </subcellularLocation>
</comment>
<feature type="binding site" evidence="9">
    <location>
        <position position="64"/>
    </location>
    <ligand>
        <name>S-adenosyl-L-methionine</name>
        <dbReference type="ChEBI" id="CHEBI:59789"/>
    </ligand>
</feature>
<evidence type="ECO:0000256" key="6">
    <source>
        <dbReference type="ARBA" id="ARBA00022603"/>
    </source>
</evidence>
<dbReference type="InterPro" id="IPR008854">
    <property type="entry name" value="TPMT"/>
</dbReference>
<keyword evidence="8 9" id="KW-0949">S-adenosyl-L-methionine</keyword>
<evidence type="ECO:0000256" key="2">
    <source>
        <dbReference type="ARBA" id="ARBA00004496"/>
    </source>
</evidence>
<keyword evidence="7 9" id="KW-0808">Transferase</keyword>
<dbReference type="Proteomes" id="UP000235861">
    <property type="component" value="Unassembled WGS sequence"/>
</dbReference>
<evidence type="ECO:0000313" key="11">
    <source>
        <dbReference type="Proteomes" id="UP000235861"/>
    </source>
</evidence>
<reference evidence="10 11" key="1">
    <citation type="submission" date="2017-11" db="EMBL/GenBank/DDBJ databases">
        <title>Draft genome sequence of environmental isolate Aeromonas cavernicola sp. nov. MDC 2508.</title>
        <authorList>
            <person name="Colston S.M."/>
            <person name="Navarro A."/>
            <person name="Martinez-Murcia A.J."/>
            <person name="Graf J."/>
        </authorList>
    </citation>
    <scope>NUCLEOTIDE SEQUENCE [LARGE SCALE GENOMIC DNA]</scope>
    <source>
        <strain evidence="10 11">MDC 2508</strain>
    </source>
</reference>
<dbReference type="GO" id="GO:0010038">
    <property type="term" value="P:response to metal ion"/>
    <property type="evidence" value="ECO:0007669"/>
    <property type="project" value="InterPro"/>
</dbReference>
<dbReference type="RefSeq" id="WP_100293943.1">
    <property type="nucleotide sequence ID" value="NZ_PGGC01000081.1"/>
</dbReference>
<dbReference type="AlphaFoldDB" id="A0A2H9U4Q2"/>
<gene>
    <name evidence="9" type="primary">tpm</name>
    <name evidence="10" type="ORF">CUC53_09540</name>
</gene>
<keyword evidence="11" id="KW-1185">Reference proteome</keyword>
<dbReference type="EMBL" id="PGGC01000081">
    <property type="protein sequence ID" value="PJG58997.1"/>
    <property type="molecule type" value="Genomic_DNA"/>
</dbReference>
<comment type="similarity">
    <text evidence="3 9">Belongs to the class I-like SAM-binding methyltransferase superfamily. TPMT family.</text>
</comment>
<accession>A0A2H9U4Q2</accession>
<proteinExistence type="inferred from homology"/>
<feature type="binding site" evidence="9">
    <location>
        <position position="43"/>
    </location>
    <ligand>
        <name>S-adenosyl-L-methionine</name>
        <dbReference type="ChEBI" id="CHEBI:59789"/>
    </ligand>
</feature>
<organism evidence="10 11">
    <name type="scientific">Aeromonas cavernicola</name>
    <dbReference type="NCBI Taxonomy" id="1006623"/>
    <lineage>
        <taxon>Bacteria</taxon>
        <taxon>Pseudomonadati</taxon>
        <taxon>Pseudomonadota</taxon>
        <taxon>Gammaproteobacteria</taxon>
        <taxon>Aeromonadales</taxon>
        <taxon>Aeromonadaceae</taxon>
        <taxon>Aeromonas</taxon>
    </lineage>
</organism>